<dbReference type="GO" id="GO:0003677">
    <property type="term" value="F:DNA binding"/>
    <property type="evidence" value="ECO:0007669"/>
    <property type="project" value="UniProtKB-KW"/>
</dbReference>
<reference evidence="4 5" key="1">
    <citation type="submission" date="2016-10" db="EMBL/GenBank/DDBJ databases">
        <authorList>
            <person name="de Groot N.N."/>
        </authorList>
    </citation>
    <scope>NUCLEOTIDE SEQUENCE [LARGE SCALE GENOMIC DNA]</scope>
    <source>
        <strain evidence="4 5">CGMCC 1.6848</strain>
    </source>
</reference>
<evidence type="ECO:0000313" key="5">
    <source>
        <dbReference type="Proteomes" id="UP000199040"/>
    </source>
</evidence>
<dbReference type="InterPro" id="IPR039420">
    <property type="entry name" value="WalR-like"/>
</dbReference>
<sequence length="130" mass="14492">MVRVFVVEDHPLMRDMLSEFLATEEGIEVVGVVESAEAALERLPDPLPDLFLIDMSLPGMSGIELLRQLREREPGSCCAMLSGHGEKHYVEQALNAGARGYILKGEPDELPLAIQRISHGERFVSHELQR</sequence>
<dbReference type="Gene3D" id="3.40.50.2300">
    <property type="match status" value="1"/>
</dbReference>
<dbReference type="InterPro" id="IPR058245">
    <property type="entry name" value="NreC/VraR/RcsB-like_REC"/>
</dbReference>
<evidence type="ECO:0000259" key="3">
    <source>
        <dbReference type="PROSITE" id="PS50110"/>
    </source>
</evidence>
<dbReference type="CDD" id="cd17535">
    <property type="entry name" value="REC_NarL-like"/>
    <property type="match status" value="1"/>
</dbReference>
<evidence type="ECO:0000313" key="4">
    <source>
        <dbReference type="EMBL" id="SFH39713.1"/>
    </source>
</evidence>
<evidence type="ECO:0000256" key="1">
    <source>
        <dbReference type="ARBA" id="ARBA00023125"/>
    </source>
</evidence>
<dbReference type="SUPFAM" id="SSF52172">
    <property type="entry name" value="CheY-like"/>
    <property type="match status" value="1"/>
</dbReference>
<feature type="domain" description="Response regulatory" evidence="3">
    <location>
        <begin position="3"/>
        <end position="119"/>
    </location>
</feature>
<dbReference type="SMART" id="SM00448">
    <property type="entry name" value="REC"/>
    <property type="match status" value="1"/>
</dbReference>
<proteinExistence type="predicted"/>
<gene>
    <name evidence="4" type="ORF">SAMN04487959_103279</name>
</gene>
<dbReference type="STRING" id="442341.SAMN04487959_103279"/>
<keyword evidence="1" id="KW-0238">DNA-binding</keyword>
<feature type="modified residue" description="4-aspartylphosphate" evidence="2">
    <location>
        <position position="54"/>
    </location>
</feature>
<dbReference type="InterPro" id="IPR001789">
    <property type="entry name" value="Sig_transdc_resp-reg_receiver"/>
</dbReference>
<dbReference type="Pfam" id="PF00072">
    <property type="entry name" value="Response_reg"/>
    <property type="match status" value="1"/>
</dbReference>
<dbReference type="RefSeq" id="WP_092844259.1">
    <property type="nucleotide sequence ID" value="NZ_FOPY01000003.1"/>
</dbReference>
<keyword evidence="2" id="KW-0597">Phosphoprotein</keyword>
<organism evidence="4 5">
    <name type="scientific">Modicisalibacter xianhensis</name>
    <dbReference type="NCBI Taxonomy" id="442341"/>
    <lineage>
        <taxon>Bacteria</taxon>
        <taxon>Pseudomonadati</taxon>
        <taxon>Pseudomonadota</taxon>
        <taxon>Gammaproteobacteria</taxon>
        <taxon>Oceanospirillales</taxon>
        <taxon>Halomonadaceae</taxon>
        <taxon>Modicisalibacter</taxon>
    </lineage>
</organism>
<dbReference type="GO" id="GO:0000160">
    <property type="term" value="P:phosphorelay signal transduction system"/>
    <property type="evidence" value="ECO:0007669"/>
    <property type="project" value="InterPro"/>
</dbReference>
<dbReference type="PROSITE" id="PS50110">
    <property type="entry name" value="RESPONSE_REGULATORY"/>
    <property type="match status" value="1"/>
</dbReference>
<keyword evidence="5" id="KW-1185">Reference proteome</keyword>
<protein>
    <submittedName>
        <fullName evidence="4">Response regulator receiver domain-containing protein</fullName>
    </submittedName>
</protein>
<dbReference type="Proteomes" id="UP000199040">
    <property type="component" value="Unassembled WGS sequence"/>
</dbReference>
<name>A0A1I2ZPE1_9GAMM</name>
<dbReference type="AlphaFoldDB" id="A0A1I2ZPE1"/>
<dbReference type="EMBL" id="FOPY01000003">
    <property type="protein sequence ID" value="SFH39713.1"/>
    <property type="molecule type" value="Genomic_DNA"/>
</dbReference>
<evidence type="ECO:0000256" key="2">
    <source>
        <dbReference type="PROSITE-ProRule" id="PRU00169"/>
    </source>
</evidence>
<accession>A0A1I2ZPE1</accession>
<dbReference type="PANTHER" id="PTHR43214">
    <property type="entry name" value="TWO-COMPONENT RESPONSE REGULATOR"/>
    <property type="match status" value="1"/>
</dbReference>
<dbReference type="InterPro" id="IPR011006">
    <property type="entry name" value="CheY-like_superfamily"/>
</dbReference>